<comment type="caution">
    <text evidence="1">The sequence shown here is derived from an EMBL/GenBank/DDBJ whole genome shotgun (WGS) entry which is preliminary data.</text>
</comment>
<gene>
    <name evidence="1" type="ORF">N803_00490</name>
</gene>
<name>A0A0A0JQV9_9MICO</name>
<organism evidence="1 2">
    <name type="scientific">Knoellia subterranea KCTC 19937</name>
    <dbReference type="NCBI Taxonomy" id="1385521"/>
    <lineage>
        <taxon>Bacteria</taxon>
        <taxon>Bacillati</taxon>
        <taxon>Actinomycetota</taxon>
        <taxon>Actinomycetes</taxon>
        <taxon>Micrococcales</taxon>
        <taxon>Intrasporangiaceae</taxon>
        <taxon>Knoellia</taxon>
    </lineage>
</organism>
<dbReference type="Proteomes" id="UP000030011">
    <property type="component" value="Unassembled WGS sequence"/>
</dbReference>
<accession>A0A0A0JQV9</accession>
<proteinExistence type="predicted"/>
<dbReference type="EMBL" id="AVPK01000001">
    <property type="protein sequence ID" value="KGN39548.1"/>
    <property type="molecule type" value="Genomic_DNA"/>
</dbReference>
<sequence length="126" mass="13730">MSGEMLFSVVPMEFDLMEVVAVMRSLWPEPARITQSSTLTRDWYVEIASTSLTLMLDPRVLGIEGDQGEATRFVLALKDALGARGSTVWFTDAGAEQGRPLATMSSASDVWSGWSEVPDVADELDA</sequence>
<protein>
    <submittedName>
        <fullName evidence="1">Uncharacterized protein</fullName>
    </submittedName>
</protein>
<dbReference type="RefSeq" id="WP_035901658.1">
    <property type="nucleotide sequence ID" value="NZ_AVPK01000001.1"/>
</dbReference>
<keyword evidence="2" id="KW-1185">Reference proteome</keyword>
<reference evidence="1 2" key="1">
    <citation type="submission" date="2013-08" db="EMBL/GenBank/DDBJ databases">
        <title>The genome sequence of Knoellia subterranea.</title>
        <authorList>
            <person name="Zhu W."/>
            <person name="Wang G."/>
        </authorList>
    </citation>
    <scope>NUCLEOTIDE SEQUENCE [LARGE SCALE GENOMIC DNA]</scope>
    <source>
        <strain evidence="1 2">KCTC 19937</strain>
    </source>
</reference>
<dbReference type="AlphaFoldDB" id="A0A0A0JQV9"/>
<dbReference type="STRING" id="1385521.N803_00490"/>
<evidence type="ECO:0000313" key="2">
    <source>
        <dbReference type="Proteomes" id="UP000030011"/>
    </source>
</evidence>
<evidence type="ECO:0000313" key="1">
    <source>
        <dbReference type="EMBL" id="KGN39548.1"/>
    </source>
</evidence>